<dbReference type="SUPFAM" id="SSF54616">
    <property type="entry name" value="DNA-binding domain of Mlu1-box binding protein MBP1"/>
    <property type="match status" value="1"/>
</dbReference>
<feature type="region of interest" description="Disordered" evidence="1">
    <location>
        <begin position="12"/>
        <end position="51"/>
    </location>
</feature>
<dbReference type="GO" id="GO:0033309">
    <property type="term" value="C:SBF transcription complex"/>
    <property type="evidence" value="ECO:0007669"/>
    <property type="project" value="TreeGrafter"/>
</dbReference>
<name>A0A9Q0BHJ4_9HYPO</name>
<dbReference type="GeneID" id="75833285"/>
<feature type="region of interest" description="Disordered" evidence="1">
    <location>
        <begin position="279"/>
        <end position="362"/>
    </location>
</feature>
<dbReference type="Proteomes" id="UP001055219">
    <property type="component" value="Unassembled WGS sequence"/>
</dbReference>
<keyword evidence="3" id="KW-1185">Reference proteome</keyword>
<reference evidence="2" key="1">
    <citation type="journal article" date="2021" name="J Fungi (Basel)">
        <title>Genomic and Metabolomic Analyses of the Marine Fungus Emericellopsis cladophorae: Insights into Saltwater Adaptability Mechanisms and Its Biosynthetic Potential.</title>
        <authorList>
            <person name="Goncalves M.F.M."/>
            <person name="Hilario S."/>
            <person name="Van de Peer Y."/>
            <person name="Esteves A.C."/>
            <person name="Alves A."/>
        </authorList>
    </citation>
    <scope>NUCLEOTIDE SEQUENCE</scope>
    <source>
        <strain evidence="2">MUM 19.33</strain>
    </source>
</reference>
<sequence>MGERIAIQSILNATSPPSDFSSPASDVPDAFPLFGDSTPAPSKAKKTRDSSDLSYSQATGYYKFAPFEDLNEKAMRMIRPYKIYPFGEIGAYTAHIPYSSDKKDVMAKTGREKFEIFVYKFTDPADDKPYEIMWDVKGPGYVRISPFFKCLKHKKTGPAKMHEANEGYWLPYRCARAVCVKFCYPIAGALIPIFGPTFPDDCVKPDSPHFGRMDIDPQEIVDARSEALAYRLSARAMPVTSHPRDEESRYSRFGAMMNQGLQCAPVNASWEEIYSRHPRSDPFFNRSAPSTPPRSSTTIQHEEPRDAQASNVPPPGSERPTWRAINYHPPPPPYHPSPAGQRLPPIRTHNHRPSPLPQLSSSATDILDPRLQHPAAAGDPFEKTVKRHQADDGEYLRKRRRIEPSRHSDDRTTTTRRVDLERPLECRRSRSYERQTSTTGGAARGCTSKDYEAASILGALHKTGKASHVLEPRSRTP</sequence>
<dbReference type="EMBL" id="JAGIXG020000002">
    <property type="protein sequence ID" value="KAI6785166.1"/>
    <property type="molecule type" value="Genomic_DNA"/>
</dbReference>
<dbReference type="RefSeq" id="XP_051366022.1">
    <property type="nucleotide sequence ID" value="XM_051507560.1"/>
</dbReference>
<accession>A0A9Q0BHJ4</accession>
<reference evidence="2" key="2">
    <citation type="submission" date="2022-07" db="EMBL/GenBank/DDBJ databases">
        <authorList>
            <person name="Goncalves M.F.M."/>
            <person name="Hilario S."/>
            <person name="Van De Peer Y."/>
            <person name="Esteves A.C."/>
            <person name="Alves A."/>
        </authorList>
    </citation>
    <scope>NUCLEOTIDE SEQUENCE</scope>
    <source>
        <strain evidence="2">MUM 19.33</strain>
    </source>
</reference>
<dbReference type="InterPro" id="IPR051642">
    <property type="entry name" value="SWI6-like"/>
</dbReference>
<gene>
    <name evidence="2" type="ORF">J7T54_006808</name>
</gene>
<dbReference type="OrthoDB" id="5562739at2759"/>
<evidence type="ECO:0000256" key="1">
    <source>
        <dbReference type="SAM" id="MobiDB-lite"/>
    </source>
</evidence>
<dbReference type="PANTHER" id="PTHR43828:SF5">
    <property type="entry name" value="TRANSCRIPTIONAL REPRESSOR XBP1"/>
    <property type="match status" value="1"/>
</dbReference>
<evidence type="ECO:0000313" key="2">
    <source>
        <dbReference type="EMBL" id="KAI6785166.1"/>
    </source>
</evidence>
<organism evidence="2 3">
    <name type="scientific">Emericellopsis cladophorae</name>
    <dbReference type="NCBI Taxonomy" id="2686198"/>
    <lineage>
        <taxon>Eukaryota</taxon>
        <taxon>Fungi</taxon>
        <taxon>Dikarya</taxon>
        <taxon>Ascomycota</taxon>
        <taxon>Pezizomycotina</taxon>
        <taxon>Sordariomycetes</taxon>
        <taxon>Hypocreomycetidae</taxon>
        <taxon>Hypocreales</taxon>
        <taxon>Bionectriaceae</taxon>
        <taxon>Emericellopsis</taxon>
    </lineage>
</organism>
<evidence type="ECO:0000313" key="3">
    <source>
        <dbReference type="Proteomes" id="UP001055219"/>
    </source>
</evidence>
<comment type="caution">
    <text evidence="2">The sequence shown here is derived from an EMBL/GenBank/DDBJ whole genome shotgun (WGS) entry which is preliminary data.</text>
</comment>
<dbReference type="AlphaFoldDB" id="A0A9Q0BHJ4"/>
<feature type="compositionally biased region" description="Low complexity" evidence="1">
    <location>
        <begin position="13"/>
        <end position="30"/>
    </location>
</feature>
<dbReference type="GO" id="GO:0006357">
    <property type="term" value="P:regulation of transcription by RNA polymerase II"/>
    <property type="evidence" value="ECO:0007669"/>
    <property type="project" value="UniProtKB-ARBA"/>
</dbReference>
<dbReference type="GO" id="GO:0003677">
    <property type="term" value="F:DNA binding"/>
    <property type="evidence" value="ECO:0007669"/>
    <property type="project" value="InterPro"/>
</dbReference>
<dbReference type="GO" id="GO:0030907">
    <property type="term" value="C:MBF transcription complex"/>
    <property type="evidence" value="ECO:0007669"/>
    <property type="project" value="TreeGrafter"/>
</dbReference>
<dbReference type="Gene3D" id="3.10.260.10">
    <property type="entry name" value="Transcription regulator HTH, APSES-type DNA-binding domain"/>
    <property type="match status" value="1"/>
</dbReference>
<feature type="region of interest" description="Disordered" evidence="1">
    <location>
        <begin position="399"/>
        <end position="422"/>
    </location>
</feature>
<proteinExistence type="predicted"/>
<dbReference type="InterPro" id="IPR036887">
    <property type="entry name" value="HTH_APSES_sf"/>
</dbReference>
<dbReference type="PANTHER" id="PTHR43828">
    <property type="entry name" value="ASPARAGINASE"/>
    <property type="match status" value="1"/>
</dbReference>
<protein>
    <recommendedName>
        <fullName evidence="4">HTH APSES-type domain-containing protein</fullName>
    </recommendedName>
</protein>
<evidence type="ECO:0008006" key="4">
    <source>
        <dbReference type="Google" id="ProtNLM"/>
    </source>
</evidence>